<accession>A0AA41SMT4</accession>
<gene>
    <name evidence="2" type="ORF">SUZIE_107465</name>
</gene>
<evidence type="ECO:0000256" key="1">
    <source>
        <dbReference type="SAM" id="Phobius"/>
    </source>
</evidence>
<sequence length="207" mass="23606">MGLVTRLNGMDPQMENLGLPGTWVALFFGLMGLCCVVTGGLITFLHWRKKLQRERRAQHWVEVMRASSFAYSPHLYWLNTQRRHGIDAAMNKGPSPAVTNMEIKLQIPDCVWETDTPEDRGYGCKGSNPRAETPVAMESALVVSRQPLPNRMTQRQTRSPFPILIFEEIPFAPPLHKMPPMLERSASYPMDIYTQRNVHSLPTLFLE</sequence>
<dbReference type="Proteomes" id="UP001166674">
    <property type="component" value="Unassembled WGS sequence"/>
</dbReference>
<dbReference type="EMBL" id="JAATJV010147748">
    <property type="protein sequence ID" value="MBZ3870343.1"/>
    <property type="molecule type" value="Genomic_DNA"/>
</dbReference>
<keyword evidence="3" id="KW-1185">Reference proteome</keyword>
<name>A0AA41SMT4_SCICA</name>
<evidence type="ECO:0000313" key="3">
    <source>
        <dbReference type="Proteomes" id="UP001166674"/>
    </source>
</evidence>
<comment type="caution">
    <text evidence="2">The sequence shown here is derived from an EMBL/GenBank/DDBJ whole genome shotgun (WGS) entry which is preliminary data.</text>
</comment>
<reference evidence="2" key="1">
    <citation type="submission" date="2020-03" db="EMBL/GenBank/DDBJ databases">
        <title>Studies in the Genomics of Life Span.</title>
        <authorList>
            <person name="Glass D."/>
        </authorList>
    </citation>
    <scope>NUCLEOTIDE SEQUENCE</scope>
    <source>
        <strain evidence="2">SUZIE</strain>
        <tissue evidence="2">Muscle</tissue>
    </source>
</reference>
<dbReference type="PANTHER" id="PTHR37362:SF1">
    <property type="entry name" value="TESTIS-EXPRESSED PROTEIN 38"/>
    <property type="match status" value="1"/>
</dbReference>
<keyword evidence="1" id="KW-1133">Transmembrane helix</keyword>
<keyword evidence="1" id="KW-0812">Transmembrane</keyword>
<feature type="transmembrane region" description="Helical" evidence="1">
    <location>
        <begin position="20"/>
        <end position="47"/>
    </location>
</feature>
<dbReference type="AlphaFoldDB" id="A0AA41SMT4"/>
<evidence type="ECO:0000313" key="2">
    <source>
        <dbReference type="EMBL" id="MBZ3870343.1"/>
    </source>
</evidence>
<protein>
    <submittedName>
        <fullName evidence="2">Testis-expressed sequence 38 protein</fullName>
    </submittedName>
</protein>
<dbReference type="PANTHER" id="PTHR37362">
    <property type="entry name" value="TESTIS-EXPRESSED PROTEIN 38"/>
    <property type="match status" value="1"/>
</dbReference>
<keyword evidence="1" id="KW-0472">Membrane</keyword>
<proteinExistence type="predicted"/>
<organism evidence="2 3">
    <name type="scientific">Sciurus carolinensis</name>
    <name type="common">Eastern gray squirrel</name>
    <dbReference type="NCBI Taxonomy" id="30640"/>
    <lineage>
        <taxon>Eukaryota</taxon>
        <taxon>Metazoa</taxon>
        <taxon>Chordata</taxon>
        <taxon>Craniata</taxon>
        <taxon>Vertebrata</taxon>
        <taxon>Euteleostomi</taxon>
        <taxon>Mammalia</taxon>
        <taxon>Eutheria</taxon>
        <taxon>Euarchontoglires</taxon>
        <taxon>Glires</taxon>
        <taxon>Rodentia</taxon>
        <taxon>Sciuromorpha</taxon>
        <taxon>Sciuridae</taxon>
        <taxon>Sciurinae</taxon>
        <taxon>Sciurini</taxon>
        <taxon>Sciurus</taxon>
    </lineage>
</organism>
<dbReference type="InterPro" id="IPR031677">
    <property type="entry name" value="TEX38"/>
</dbReference>
<dbReference type="Pfam" id="PF15834">
    <property type="entry name" value="THEG4"/>
    <property type="match status" value="1"/>
</dbReference>